<dbReference type="EMBL" id="MUGW01000037">
    <property type="protein sequence ID" value="OXA86899.1"/>
    <property type="molecule type" value="Genomic_DNA"/>
</dbReference>
<dbReference type="AlphaFoldDB" id="A0A226GXW7"/>
<organism evidence="4 5">
    <name type="scientific">Flavobacterium hercynium</name>
    <dbReference type="NCBI Taxonomy" id="387094"/>
    <lineage>
        <taxon>Bacteria</taxon>
        <taxon>Pseudomonadati</taxon>
        <taxon>Bacteroidota</taxon>
        <taxon>Flavobacteriia</taxon>
        <taxon>Flavobacteriales</taxon>
        <taxon>Flavobacteriaceae</taxon>
        <taxon>Flavobacterium</taxon>
    </lineage>
</organism>
<dbReference type="InterPro" id="IPR050595">
    <property type="entry name" value="Bact_response_regulator"/>
</dbReference>
<evidence type="ECO:0000256" key="2">
    <source>
        <dbReference type="PROSITE-ProRule" id="PRU00169"/>
    </source>
</evidence>
<protein>
    <recommendedName>
        <fullName evidence="3">Response regulatory domain-containing protein</fullName>
    </recommendedName>
</protein>
<dbReference type="SUPFAM" id="SSF52172">
    <property type="entry name" value="CheY-like"/>
    <property type="match status" value="1"/>
</dbReference>
<keyword evidence="5" id="KW-1185">Reference proteome</keyword>
<dbReference type="Gene3D" id="3.40.50.2300">
    <property type="match status" value="1"/>
</dbReference>
<dbReference type="Proteomes" id="UP000198345">
    <property type="component" value="Unassembled WGS sequence"/>
</dbReference>
<evidence type="ECO:0000256" key="1">
    <source>
        <dbReference type="ARBA" id="ARBA00022553"/>
    </source>
</evidence>
<dbReference type="GO" id="GO:0000160">
    <property type="term" value="P:phosphorelay signal transduction system"/>
    <property type="evidence" value="ECO:0007669"/>
    <property type="project" value="InterPro"/>
</dbReference>
<keyword evidence="1 2" id="KW-0597">Phosphoprotein</keyword>
<comment type="caution">
    <text evidence="4">The sequence shown here is derived from an EMBL/GenBank/DDBJ whole genome shotgun (WGS) entry which is preliminary data.</text>
</comment>
<evidence type="ECO:0000313" key="5">
    <source>
        <dbReference type="Proteomes" id="UP000198345"/>
    </source>
</evidence>
<dbReference type="PANTHER" id="PTHR44591:SF3">
    <property type="entry name" value="RESPONSE REGULATORY DOMAIN-CONTAINING PROTEIN"/>
    <property type="match status" value="1"/>
</dbReference>
<feature type="domain" description="Response regulatory" evidence="3">
    <location>
        <begin position="5"/>
        <end position="125"/>
    </location>
</feature>
<gene>
    <name evidence="4" type="ORF">B0A66_17165</name>
</gene>
<sequence>MKKKNILLIDDDPDDTEIFVEAIKTLDKEIEITISNNSLEALQNLKAASDIPDYIFLDMQMPYLSGIEFCQEIAKQPNLSKIKVVIYSSHSANRLKEMTKDINTAHFLSKPNSFTELVELLDTILQ</sequence>
<dbReference type="OrthoDB" id="9789181at2"/>
<dbReference type="PROSITE" id="PS50110">
    <property type="entry name" value="RESPONSE_REGULATORY"/>
    <property type="match status" value="1"/>
</dbReference>
<dbReference type="RefSeq" id="WP_089051087.1">
    <property type="nucleotide sequence ID" value="NZ_FXTV01000027.1"/>
</dbReference>
<dbReference type="Pfam" id="PF00072">
    <property type="entry name" value="Response_reg"/>
    <property type="match status" value="1"/>
</dbReference>
<dbReference type="SMART" id="SM00448">
    <property type="entry name" value="REC"/>
    <property type="match status" value="1"/>
</dbReference>
<dbReference type="InterPro" id="IPR001789">
    <property type="entry name" value="Sig_transdc_resp-reg_receiver"/>
</dbReference>
<accession>A0A226GXW7</accession>
<evidence type="ECO:0000259" key="3">
    <source>
        <dbReference type="PROSITE" id="PS50110"/>
    </source>
</evidence>
<feature type="modified residue" description="4-aspartylphosphate" evidence="2">
    <location>
        <position position="58"/>
    </location>
</feature>
<proteinExistence type="predicted"/>
<evidence type="ECO:0000313" key="4">
    <source>
        <dbReference type="EMBL" id="OXA86899.1"/>
    </source>
</evidence>
<dbReference type="PANTHER" id="PTHR44591">
    <property type="entry name" value="STRESS RESPONSE REGULATOR PROTEIN 1"/>
    <property type="match status" value="1"/>
</dbReference>
<name>A0A226GXW7_9FLAO</name>
<dbReference type="InterPro" id="IPR011006">
    <property type="entry name" value="CheY-like_superfamily"/>
</dbReference>
<reference evidence="4 5" key="1">
    <citation type="submission" date="2016-11" db="EMBL/GenBank/DDBJ databases">
        <title>Whole genomes of Flavobacteriaceae.</title>
        <authorList>
            <person name="Stine C."/>
            <person name="Li C."/>
            <person name="Tadesse D."/>
        </authorList>
    </citation>
    <scope>NUCLEOTIDE SEQUENCE [LARGE SCALE GENOMIC DNA]</scope>
    <source>
        <strain evidence="4 5">DSM 18292</strain>
    </source>
</reference>